<organism evidence="1 2">
    <name type="scientific">Puccinia graminis f. sp. tritici (strain CRL 75-36-700-3 / race SCCL)</name>
    <name type="common">Black stem rust fungus</name>
    <dbReference type="NCBI Taxonomy" id="418459"/>
    <lineage>
        <taxon>Eukaryota</taxon>
        <taxon>Fungi</taxon>
        <taxon>Dikarya</taxon>
        <taxon>Basidiomycota</taxon>
        <taxon>Pucciniomycotina</taxon>
        <taxon>Pucciniomycetes</taxon>
        <taxon>Pucciniales</taxon>
        <taxon>Pucciniaceae</taxon>
        <taxon>Puccinia</taxon>
    </lineage>
</organism>
<dbReference type="KEGG" id="pgr:PGTG_00853"/>
<dbReference type="GeneID" id="10543238"/>
<reference key="1">
    <citation type="submission" date="2007-01" db="EMBL/GenBank/DDBJ databases">
        <title>The Genome Sequence of Puccinia graminis f. sp. tritici Strain CRL 75-36-700-3.</title>
        <authorList>
            <consortium name="The Broad Institute Genome Sequencing Platform"/>
            <person name="Birren B."/>
            <person name="Lander E."/>
            <person name="Galagan J."/>
            <person name="Nusbaum C."/>
            <person name="Devon K."/>
            <person name="Cuomo C."/>
            <person name="Jaffe D."/>
            <person name="Butler J."/>
            <person name="Alvarez P."/>
            <person name="Gnerre S."/>
            <person name="Grabherr M."/>
            <person name="Mauceli E."/>
            <person name="Brockman W."/>
            <person name="Young S."/>
            <person name="LaButti K."/>
            <person name="Sykes S."/>
            <person name="DeCaprio D."/>
            <person name="Crawford M."/>
            <person name="Koehrsen M."/>
            <person name="Engels R."/>
            <person name="Montgomery P."/>
            <person name="Pearson M."/>
            <person name="Howarth C."/>
            <person name="Larson L."/>
            <person name="White J."/>
            <person name="Zeng Q."/>
            <person name="Kodira C."/>
            <person name="Yandava C."/>
            <person name="Alvarado L."/>
            <person name="O'Leary S."/>
            <person name="Szabo L."/>
            <person name="Dean R."/>
            <person name="Schein J."/>
        </authorList>
    </citation>
    <scope>NUCLEOTIDE SEQUENCE</scope>
    <source>
        <strain>CRL 75-36-700-3</strain>
    </source>
</reference>
<evidence type="ECO:0000313" key="2">
    <source>
        <dbReference type="Proteomes" id="UP000008783"/>
    </source>
</evidence>
<dbReference type="VEuPathDB" id="FungiDB:PGTG_00853"/>
<evidence type="ECO:0000313" key="1">
    <source>
        <dbReference type="EMBL" id="EFP75522.1"/>
    </source>
</evidence>
<dbReference type="InParanoid" id="E3JU01"/>
<proteinExistence type="predicted"/>
<sequence length="112" mass="12669">MNFLASESLSESEIALLEASFSMCYGRSWVREALGAVNIDTKKKRQRIALGAVNIDTKKKRQRIELVEVLICLVRFMRYKSLIHCRTELWMPIAGGDDLCQSSDETRENAGG</sequence>
<gene>
    <name evidence="1" type="ORF">PGTG_00853</name>
</gene>
<dbReference type="Proteomes" id="UP000008783">
    <property type="component" value="Unassembled WGS sequence"/>
</dbReference>
<dbReference type="RefSeq" id="XP_003319941.1">
    <property type="nucleotide sequence ID" value="XM_003319893.2"/>
</dbReference>
<keyword evidence="2" id="KW-1185">Reference proteome</keyword>
<reference evidence="2" key="2">
    <citation type="journal article" date="2011" name="Proc. Natl. Acad. Sci. U.S.A.">
        <title>Obligate biotrophy features unraveled by the genomic analysis of rust fungi.</title>
        <authorList>
            <person name="Duplessis S."/>
            <person name="Cuomo C.A."/>
            <person name="Lin Y.-C."/>
            <person name="Aerts A."/>
            <person name="Tisserant E."/>
            <person name="Veneault-Fourrey C."/>
            <person name="Joly D.L."/>
            <person name="Hacquard S."/>
            <person name="Amselem J."/>
            <person name="Cantarel B.L."/>
            <person name="Chiu R."/>
            <person name="Coutinho P.M."/>
            <person name="Feau N."/>
            <person name="Field M."/>
            <person name="Frey P."/>
            <person name="Gelhaye E."/>
            <person name="Goldberg J."/>
            <person name="Grabherr M.G."/>
            <person name="Kodira C.D."/>
            <person name="Kohler A."/>
            <person name="Kuees U."/>
            <person name="Lindquist E.A."/>
            <person name="Lucas S.M."/>
            <person name="Mago R."/>
            <person name="Mauceli E."/>
            <person name="Morin E."/>
            <person name="Murat C."/>
            <person name="Pangilinan J.L."/>
            <person name="Park R."/>
            <person name="Pearson M."/>
            <person name="Quesneville H."/>
            <person name="Rouhier N."/>
            <person name="Sakthikumar S."/>
            <person name="Salamov A.A."/>
            <person name="Schmutz J."/>
            <person name="Selles B."/>
            <person name="Shapiro H."/>
            <person name="Tanguay P."/>
            <person name="Tuskan G.A."/>
            <person name="Henrissat B."/>
            <person name="Van de Peer Y."/>
            <person name="Rouze P."/>
            <person name="Ellis J.G."/>
            <person name="Dodds P.N."/>
            <person name="Schein J.E."/>
            <person name="Zhong S."/>
            <person name="Hamelin R.C."/>
            <person name="Grigoriev I.V."/>
            <person name="Szabo L.J."/>
            <person name="Martin F."/>
        </authorList>
    </citation>
    <scope>NUCLEOTIDE SEQUENCE [LARGE SCALE GENOMIC DNA]</scope>
    <source>
        <strain evidence="2">CRL 75-36-700-3 / race SCCL</strain>
    </source>
</reference>
<protein>
    <submittedName>
        <fullName evidence="1">Uncharacterized protein</fullName>
    </submittedName>
</protein>
<dbReference type="AlphaFoldDB" id="E3JU01"/>
<dbReference type="HOGENOM" id="CLU_2147089_0_0_1"/>
<accession>E3JU01</accession>
<dbReference type="EMBL" id="DS178264">
    <property type="protein sequence ID" value="EFP75522.1"/>
    <property type="molecule type" value="Genomic_DNA"/>
</dbReference>
<name>E3JU01_PUCGT</name>